<evidence type="ECO:0000313" key="3">
    <source>
        <dbReference type="Proteomes" id="UP001501321"/>
    </source>
</evidence>
<sequence>MLRIFSRVLCLLAFVGLMPVALAAPQDPYQLIDVVAQNTFHRMNKEHARIQQEPGYLRQVIREELLPYVDNKFAAYKVIGSNIKNTSPEQRDRFTLAFTDYIVATYADALGKYDNQTIQVEPSKPLGDQKVASVSVKVLDPAAPEITVIFKLRQNSKTGEWKAYDMVAEGISLLAAKQSELGGMIRQQGIDKVSAMLEEHNSKPATLPSKSS</sequence>
<accession>A0ABP8Q738</accession>
<dbReference type="Proteomes" id="UP001501321">
    <property type="component" value="Unassembled WGS sequence"/>
</dbReference>
<dbReference type="EMBL" id="BAABFC010000012">
    <property type="protein sequence ID" value="GAA4498502.1"/>
    <property type="molecule type" value="Genomic_DNA"/>
</dbReference>
<feature type="signal peptide" evidence="1">
    <location>
        <begin position="1"/>
        <end position="23"/>
    </location>
</feature>
<comment type="caution">
    <text evidence="2">The sequence shown here is derived from an EMBL/GenBank/DDBJ whole genome shotgun (WGS) entry which is preliminary data.</text>
</comment>
<dbReference type="PANTHER" id="PTHR36573">
    <property type="entry name" value="INTERMEMBRANE PHOSPHOLIPID TRANSPORT SYSTEM BINDING PROTEIN MLAC"/>
    <property type="match status" value="1"/>
</dbReference>
<dbReference type="InterPro" id="IPR008869">
    <property type="entry name" value="MlaC/ttg2D"/>
</dbReference>
<name>A0ABP8Q738_9GAMM</name>
<proteinExistence type="predicted"/>
<keyword evidence="3" id="KW-1185">Reference proteome</keyword>
<dbReference type="PIRSF" id="PIRSF004649">
    <property type="entry name" value="MlaC"/>
    <property type="match status" value="1"/>
</dbReference>
<dbReference type="InterPro" id="IPR042245">
    <property type="entry name" value="Tgt2/MlaC_sf"/>
</dbReference>
<dbReference type="PANTHER" id="PTHR36573:SF1">
    <property type="entry name" value="INTERMEMBRANE PHOSPHOLIPID TRANSPORT SYSTEM BINDING PROTEIN MLAC"/>
    <property type="match status" value="1"/>
</dbReference>
<evidence type="ECO:0000256" key="1">
    <source>
        <dbReference type="SAM" id="SignalP"/>
    </source>
</evidence>
<reference evidence="3" key="1">
    <citation type="journal article" date="2019" name="Int. J. Syst. Evol. Microbiol.">
        <title>The Global Catalogue of Microorganisms (GCM) 10K type strain sequencing project: providing services to taxonomists for standard genome sequencing and annotation.</title>
        <authorList>
            <consortium name="The Broad Institute Genomics Platform"/>
            <consortium name="The Broad Institute Genome Sequencing Center for Infectious Disease"/>
            <person name="Wu L."/>
            <person name="Ma J."/>
        </authorList>
    </citation>
    <scope>NUCLEOTIDE SEQUENCE [LARGE SCALE GENOMIC DNA]</scope>
    <source>
        <strain evidence="3">JCM 32226</strain>
    </source>
</reference>
<evidence type="ECO:0000313" key="2">
    <source>
        <dbReference type="EMBL" id="GAA4498502.1"/>
    </source>
</evidence>
<protein>
    <submittedName>
        <fullName evidence="2">Phospholipid-binding protein MlaC</fullName>
    </submittedName>
</protein>
<keyword evidence="1" id="KW-0732">Signal</keyword>
<dbReference type="Pfam" id="PF05494">
    <property type="entry name" value="MlaC"/>
    <property type="match status" value="1"/>
</dbReference>
<gene>
    <name evidence="2" type="primary">mlaC</name>
    <name evidence="2" type="ORF">GCM10023095_17020</name>
</gene>
<feature type="chain" id="PRO_5045595794" evidence="1">
    <location>
        <begin position="24"/>
        <end position="212"/>
    </location>
</feature>
<organism evidence="2 3">
    <name type="scientific">Pseudaeromonas paramecii</name>
    <dbReference type="NCBI Taxonomy" id="2138166"/>
    <lineage>
        <taxon>Bacteria</taxon>
        <taxon>Pseudomonadati</taxon>
        <taxon>Pseudomonadota</taxon>
        <taxon>Gammaproteobacteria</taxon>
        <taxon>Aeromonadales</taxon>
        <taxon>Aeromonadaceae</taxon>
        <taxon>Pseudaeromonas</taxon>
    </lineage>
</organism>
<dbReference type="Gene3D" id="3.10.450.710">
    <property type="entry name" value="Tgt2/MlaC"/>
    <property type="match status" value="1"/>
</dbReference>